<dbReference type="EMBL" id="CP035544">
    <property type="protein sequence ID" value="QBA63638.1"/>
    <property type="molecule type" value="Genomic_DNA"/>
</dbReference>
<dbReference type="AlphaFoldDB" id="A0A411E7L1"/>
<dbReference type="InterPro" id="IPR036567">
    <property type="entry name" value="RHF-like"/>
</dbReference>
<dbReference type="NCBIfam" id="TIGR00741">
    <property type="entry name" value="yfiA"/>
    <property type="match status" value="1"/>
</dbReference>
<organism evidence="1 2">
    <name type="scientific">Muriicola soli</name>
    <dbReference type="NCBI Taxonomy" id="2507538"/>
    <lineage>
        <taxon>Bacteria</taxon>
        <taxon>Pseudomonadati</taxon>
        <taxon>Bacteroidota</taxon>
        <taxon>Flavobacteriia</taxon>
        <taxon>Flavobacteriales</taxon>
        <taxon>Flavobacteriaceae</taxon>
        <taxon>Muriicola</taxon>
    </lineage>
</organism>
<protein>
    <submittedName>
        <fullName evidence="1">Ribosome-associated translation inhibitor RaiA</fullName>
    </submittedName>
</protein>
<dbReference type="InterPro" id="IPR003489">
    <property type="entry name" value="RHF/RaiA"/>
</dbReference>
<sequence length="99" mass="11494">MTINIQYLHMPTSEAMNELLTQKLEKLGSKYDWIISTDVYFKLTNDRTGKNKVCDIKMEVPGPRIFAASIEDNFEKAAAESLKDIERQLKKRKAIYTKH</sequence>
<dbReference type="Gene3D" id="3.30.160.100">
    <property type="entry name" value="Ribosome hibernation promotion factor-like"/>
    <property type="match status" value="1"/>
</dbReference>
<name>A0A411E7L1_9FLAO</name>
<gene>
    <name evidence="1" type="primary">raiA</name>
    <name evidence="1" type="ORF">EQY75_03190</name>
</gene>
<dbReference type="Pfam" id="PF02482">
    <property type="entry name" value="Ribosomal_S30AE"/>
    <property type="match status" value="1"/>
</dbReference>
<evidence type="ECO:0000313" key="2">
    <source>
        <dbReference type="Proteomes" id="UP000290889"/>
    </source>
</evidence>
<dbReference type="SUPFAM" id="SSF69754">
    <property type="entry name" value="Ribosome binding protein Y (YfiA homologue)"/>
    <property type="match status" value="1"/>
</dbReference>
<dbReference type="KEGG" id="mur:EQY75_03190"/>
<reference evidence="1 2" key="1">
    <citation type="submission" date="2019-01" db="EMBL/GenBank/DDBJ databases">
        <title>Muriicola soli sp. nov., isolated from soil.</title>
        <authorList>
            <person name="Kang H.J."/>
            <person name="Kim S.B."/>
        </authorList>
    </citation>
    <scope>NUCLEOTIDE SEQUENCE [LARGE SCALE GENOMIC DNA]</scope>
    <source>
        <strain evidence="1 2">MMS17-SY002</strain>
    </source>
</reference>
<evidence type="ECO:0000313" key="1">
    <source>
        <dbReference type="EMBL" id="QBA63638.1"/>
    </source>
</evidence>
<dbReference type="RefSeq" id="WP_129602817.1">
    <property type="nucleotide sequence ID" value="NZ_CP035544.1"/>
</dbReference>
<keyword evidence="2" id="KW-1185">Reference proteome</keyword>
<accession>A0A411E7L1</accession>
<proteinExistence type="predicted"/>
<dbReference type="Proteomes" id="UP000290889">
    <property type="component" value="Chromosome"/>
</dbReference>
<dbReference type="OrthoDB" id="9808702at2"/>